<reference evidence="1" key="1">
    <citation type="submission" date="2020-06" db="EMBL/GenBank/DDBJ databases">
        <title>Analysis procedures for assessing recovery of high quality, complete, closed genomes from Nanopore long read metagenome sequencing.</title>
        <authorList>
            <person name="Bessarab I."/>
            <person name="Arumugam K."/>
            <person name="Haryono M."/>
            <person name="Liu X."/>
            <person name="Roy S."/>
            <person name="Zuniga-Montanez R.E."/>
            <person name="Qiu G."/>
            <person name="Drautz-Moses D.I."/>
            <person name="Law Y.Y."/>
            <person name="Wuertz S."/>
            <person name="Lauro F.M."/>
            <person name="Huson D.H."/>
            <person name="Williams R.B."/>
        </authorList>
    </citation>
    <scope>NUCLEOTIDE SEQUENCE [LARGE SCALE GENOMIC DNA]</scope>
    <source>
        <strain evidence="1">SSD2</strain>
    </source>
</reference>
<sequence>MLASRAFDHLISRHGAKMPYTPEDLAAATGANFGKLNAVLEKLAKARILRSQKRVDKIWYELYHDMFSASIEGGTPSRRRRCAIKGC</sequence>
<gene>
    <name evidence="1" type="ORF">HZT40_18070</name>
</gene>
<proteinExistence type="predicted"/>
<accession>A0A7L6AVN3</accession>
<keyword evidence="2" id="KW-1185">Reference proteome</keyword>
<dbReference type="KEGG" id="this:HZT40_18070"/>
<name>A0A7L6AVN3_9GAMM</name>
<organism evidence="1 2">
    <name type="scientific">Candidatus Thiothrix singaporensis</name>
    <dbReference type="NCBI Taxonomy" id="2799669"/>
    <lineage>
        <taxon>Bacteria</taxon>
        <taxon>Pseudomonadati</taxon>
        <taxon>Pseudomonadota</taxon>
        <taxon>Gammaproteobacteria</taxon>
        <taxon>Thiotrichales</taxon>
        <taxon>Thiotrichaceae</taxon>
        <taxon>Thiothrix</taxon>
    </lineage>
</organism>
<protein>
    <submittedName>
        <fullName evidence="1">Uncharacterized protein</fullName>
    </submittedName>
</protein>
<dbReference type="Proteomes" id="UP000510621">
    <property type="component" value="Chromosome"/>
</dbReference>
<evidence type="ECO:0000313" key="2">
    <source>
        <dbReference type="Proteomes" id="UP000510621"/>
    </source>
</evidence>
<dbReference type="AlphaFoldDB" id="A0A7L6AVN3"/>
<evidence type="ECO:0000313" key="1">
    <source>
        <dbReference type="EMBL" id="QLQ33179.1"/>
    </source>
</evidence>
<dbReference type="EMBL" id="CP059265">
    <property type="protein sequence ID" value="QLQ33179.1"/>
    <property type="molecule type" value="Genomic_DNA"/>
</dbReference>